<dbReference type="RefSeq" id="WP_368636613.1">
    <property type="nucleotide sequence ID" value="NZ_JBFRHK010000006.1"/>
</dbReference>
<evidence type="ECO:0008006" key="4">
    <source>
        <dbReference type="Google" id="ProtNLM"/>
    </source>
</evidence>
<organism evidence="1 3">
    <name type="scientific">Lysinibacillus xylanilyticus</name>
    <dbReference type="NCBI Taxonomy" id="582475"/>
    <lineage>
        <taxon>Bacteria</taxon>
        <taxon>Bacillati</taxon>
        <taxon>Bacillota</taxon>
        <taxon>Bacilli</taxon>
        <taxon>Bacillales</taxon>
        <taxon>Bacillaceae</taxon>
        <taxon>Lysinibacillus</taxon>
    </lineage>
</organism>
<dbReference type="EMBL" id="JBFRHK010000006">
    <property type="protein sequence ID" value="MEX3745735.1"/>
    <property type="molecule type" value="Genomic_DNA"/>
</dbReference>
<proteinExistence type="predicted"/>
<accession>A0ABV3VXW1</accession>
<reference evidence="1 3" key="1">
    <citation type="submission" date="2024-07" db="EMBL/GenBank/DDBJ databases">
        <title>Characterization of a bacterium isolated from hydrolysated instant sea cucumber by whole-genome sequencing and metabolomics.</title>
        <authorList>
            <person name="Luo X."/>
            <person name="Zhang Z."/>
            <person name="Zheng Z."/>
            <person name="Zhang W."/>
            <person name="Ming T."/>
            <person name="Jiao L."/>
            <person name="Su X."/>
            <person name="Kong F."/>
            <person name="Xu J."/>
        </authorList>
    </citation>
    <scope>NUCLEOTIDE SEQUENCE [LARGE SCALE GENOMIC DNA]</scope>
    <source>
        <strain evidence="1 3">XL-2024</strain>
    </source>
</reference>
<protein>
    <recommendedName>
        <fullName evidence="4">Immunity protein 30 domain-containing protein</fullName>
    </recommendedName>
</protein>
<keyword evidence="3" id="KW-1185">Reference proteome</keyword>
<evidence type="ECO:0000313" key="2">
    <source>
        <dbReference type="EMBL" id="MEX3746035.1"/>
    </source>
</evidence>
<comment type="caution">
    <text evidence="1">The sequence shown here is derived from an EMBL/GenBank/DDBJ whole genome shotgun (WGS) entry which is preliminary data.</text>
</comment>
<evidence type="ECO:0000313" key="1">
    <source>
        <dbReference type="EMBL" id="MEX3745735.1"/>
    </source>
</evidence>
<name>A0ABV3VXW1_9BACI</name>
<dbReference type="EMBL" id="JBFRHK010000007">
    <property type="protein sequence ID" value="MEX3746035.1"/>
    <property type="molecule type" value="Genomic_DNA"/>
</dbReference>
<dbReference type="Proteomes" id="UP001558534">
    <property type="component" value="Unassembled WGS sequence"/>
</dbReference>
<evidence type="ECO:0000313" key="3">
    <source>
        <dbReference type="Proteomes" id="UP001558534"/>
    </source>
</evidence>
<gene>
    <name evidence="1" type="ORF">AB1300_11370</name>
    <name evidence="2" type="ORF">AB1300_12915</name>
</gene>
<sequence>MKTRLENLIISLKFTEAKAQVDGMTKDEFECSILELCYKSENILYYSFVLDLLKSKETAFLHYIASIILSHPLCHLEGAYQAAYYHAKKAVEFDEDDVELKEYLLFFNDIPDKLLSNQEAKTLAEQILSLKPKSEVAKQYI</sequence>